<dbReference type="Gene3D" id="1.25.40.10">
    <property type="entry name" value="Tetratricopeptide repeat domain"/>
    <property type="match status" value="1"/>
</dbReference>
<evidence type="ECO:0000256" key="4">
    <source>
        <dbReference type="SAM" id="SignalP"/>
    </source>
</evidence>
<dbReference type="EMBL" id="JBHTHU010000021">
    <property type="protein sequence ID" value="MFD0751756.1"/>
    <property type="molecule type" value="Genomic_DNA"/>
</dbReference>
<evidence type="ECO:0000256" key="1">
    <source>
        <dbReference type="ARBA" id="ARBA00022737"/>
    </source>
</evidence>
<keyword evidence="2 3" id="KW-0802">TPR repeat</keyword>
<organism evidence="5 6">
    <name type="scientific">Mucilaginibacter calamicampi</name>
    <dbReference type="NCBI Taxonomy" id="1302352"/>
    <lineage>
        <taxon>Bacteria</taxon>
        <taxon>Pseudomonadati</taxon>
        <taxon>Bacteroidota</taxon>
        <taxon>Sphingobacteriia</taxon>
        <taxon>Sphingobacteriales</taxon>
        <taxon>Sphingobacteriaceae</taxon>
        <taxon>Mucilaginibacter</taxon>
    </lineage>
</organism>
<keyword evidence="1" id="KW-0677">Repeat</keyword>
<keyword evidence="6" id="KW-1185">Reference proteome</keyword>
<protein>
    <submittedName>
        <fullName evidence="5">Tetratricopeptide repeat protein</fullName>
    </submittedName>
</protein>
<dbReference type="SUPFAM" id="SSF48452">
    <property type="entry name" value="TPR-like"/>
    <property type="match status" value="1"/>
</dbReference>
<dbReference type="InterPro" id="IPR011990">
    <property type="entry name" value="TPR-like_helical_dom_sf"/>
</dbReference>
<dbReference type="SMART" id="SM00028">
    <property type="entry name" value="TPR"/>
    <property type="match status" value="3"/>
</dbReference>
<evidence type="ECO:0000256" key="3">
    <source>
        <dbReference type="PROSITE-ProRule" id="PRU00339"/>
    </source>
</evidence>
<dbReference type="PANTHER" id="PTHR44943:SF8">
    <property type="entry name" value="TPR REPEAT-CONTAINING PROTEIN MJ0263"/>
    <property type="match status" value="1"/>
</dbReference>
<evidence type="ECO:0000256" key="2">
    <source>
        <dbReference type="ARBA" id="ARBA00022803"/>
    </source>
</evidence>
<keyword evidence="4" id="KW-0732">Signal</keyword>
<feature type="signal peptide" evidence="4">
    <location>
        <begin position="1"/>
        <end position="19"/>
    </location>
</feature>
<dbReference type="PROSITE" id="PS50005">
    <property type="entry name" value="TPR"/>
    <property type="match status" value="1"/>
</dbReference>
<dbReference type="InterPro" id="IPR051685">
    <property type="entry name" value="Ycf3/AcsC/BcsC/TPR_MFPF"/>
</dbReference>
<name>A0ABW2Z4R0_9SPHI</name>
<dbReference type="PANTHER" id="PTHR44943">
    <property type="entry name" value="CELLULOSE SYNTHASE OPERON PROTEIN C"/>
    <property type="match status" value="1"/>
</dbReference>
<sequence length="285" mass="32682">MKNLVLSFVMLLCAFKAVSQNPPDLKFDKNFTACEKKWVVFERDAARGYPYGFVYIDLTAGFTFDLKGFFSVLPDGKFVADSTISKNGNIKYRLAQGTKNVAILPDARIKELNLPAEPYWIKVYYTGVKDSVYYNYRMGWNYNAAGNPTIALKYLEKANRVNPADDKVRFEMVFAYNALGRFEDAIKMLEADIQNKPKDFNLYKELGYAYSGTKKFDKAIEVFKKGLLLFPDNVKSDQRGEMAVNTAIAYKDLNNKEEYTKWMRLAKEYYPVGSPTYQRIVASGF</sequence>
<dbReference type="Pfam" id="PF14559">
    <property type="entry name" value="TPR_19"/>
    <property type="match status" value="1"/>
</dbReference>
<reference evidence="6" key="1">
    <citation type="journal article" date="2019" name="Int. J. Syst. Evol. Microbiol.">
        <title>The Global Catalogue of Microorganisms (GCM) 10K type strain sequencing project: providing services to taxonomists for standard genome sequencing and annotation.</title>
        <authorList>
            <consortium name="The Broad Institute Genomics Platform"/>
            <consortium name="The Broad Institute Genome Sequencing Center for Infectious Disease"/>
            <person name="Wu L."/>
            <person name="Ma J."/>
        </authorList>
    </citation>
    <scope>NUCLEOTIDE SEQUENCE [LARGE SCALE GENOMIC DNA]</scope>
    <source>
        <strain evidence="6">CCUG 63418</strain>
    </source>
</reference>
<accession>A0ABW2Z4R0</accession>
<evidence type="ECO:0000313" key="5">
    <source>
        <dbReference type="EMBL" id="MFD0751756.1"/>
    </source>
</evidence>
<dbReference type="RefSeq" id="WP_377102050.1">
    <property type="nucleotide sequence ID" value="NZ_JBHTHU010000021.1"/>
</dbReference>
<feature type="chain" id="PRO_5046596978" evidence="4">
    <location>
        <begin position="20"/>
        <end position="285"/>
    </location>
</feature>
<dbReference type="InterPro" id="IPR019734">
    <property type="entry name" value="TPR_rpt"/>
</dbReference>
<gene>
    <name evidence="5" type="ORF">ACFQZS_16510</name>
</gene>
<comment type="caution">
    <text evidence="5">The sequence shown here is derived from an EMBL/GenBank/DDBJ whole genome shotgun (WGS) entry which is preliminary data.</text>
</comment>
<feature type="repeat" description="TPR" evidence="3">
    <location>
        <begin position="200"/>
        <end position="233"/>
    </location>
</feature>
<evidence type="ECO:0000313" key="6">
    <source>
        <dbReference type="Proteomes" id="UP001596958"/>
    </source>
</evidence>
<dbReference type="Proteomes" id="UP001596958">
    <property type="component" value="Unassembled WGS sequence"/>
</dbReference>
<proteinExistence type="predicted"/>